<feature type="domain" description="ATP-grasp" evidence="2">
    <location>
        <begin position="7"/>
        <end position="236"/>
    </location>
</feature>
<evidence type="ECO:0000256" key="1">
    <source>
        <dbReference type="PROSITE-ProRule" id="PRU00409"/>
    </source>
</evidence>
<proteinExistence type="predicted"/>
<dbReference type="Pfam" id="PF14398">
    <property type="entry name" value="ATPgrasp_YheCD"/>
    <property type="match status" value="1"/>
</dbReference>
<dbReference type="SUPFAM" id="SSF56059">
    <property type="entry name" value="Glutathione synthetase ATP-binding domain-like"/>
    <property type="match status" value="1"/>
</dbReference>
<gene>
    <name evidence="3" type="ORF">SAMN05518684_10857</name>
</gene>
<sequence length="237" mass="27540">MHLAMNNNLVLQPHLPDTKKWTKKNFYKMLKDYQSIVVKPNNGKQGKNIYFIEKGQSIYTLSINKETKEFKRRYQVYSYLTEAIGDKEFIIQREINLAKIDNRRFDFRIIVQRLSLKSPWEVTGILARKGGSGYKVTNRRHHGTALALEEALNKLGIPEHLKKRLVNNIKELSLLAAETLGQSYPKQTIFGVDIGMDHKGNLYIFELNLWPLLGGFRSLEDRTQIKRIMAYKKAAEN</sequence>
<keyword evidence="1" id="KW-0067">ATP-binding</keyword>
<dbReference type="GO" id="GO:0046872">
    <property type="term" value="F:metal ion binding"/>
    <property type="evidence" value="ECO:0007669"/>
    <property type="project" value="InterPro"/>
</dbReference>
<dbReference type="GO" id="GO:0005524">
    <property type="term" value="F:ATP binding"/>
    <property type="evidence" value="ECO:0007669"/>
    <property type="project" value="UniProtKB-UniRule"/>
</dbReference>
<evidence type="ECO:0000313" key="4">
    <source>
        <dbReference type="Proteomes" id="UP000198571"/>
    </source>
</evidence>
<dbReference type="InterPro" id="IPR026838">
    <property type="entry name" value="YheC/D"/>
</dbReference>
<organism evidence="3 4">
    <name type="scientific">Salipaludibacillus aurantiacus</name>
    <dbReference type="NCBI Taxonomy" id="1601833"/>
    <lineage>
        <taxon>Bacteria</taxon>
        <taxon>Bacillati</taxon>
        <taxon>Bacillota</taxon>
        <taxon>Bacilli</taxon>
        <taxon>Bacillales</taxon>
        <taxon>Bacillaceae</taxon>
    </lineage>
</organism>
<dbReference type="PROSITE" id="PS50975">
    <property type="entry name" value="ATP_GRASP"/>
    <property type="match status" value="1"/>
</dbReference>
<name>A0A1H9UNG0_9BACI</name>
<protein>
    <submittedName>
        <fullName evidence="3">YheC/D like ATP-grasp</fullName>
    </submittedName>
</protein>
<dbReference type="Gene3D" id="3.30.470.20">
    <property type="entry name" value="ATP-grasp fold, B domain"/>
    <property type="match status" value="1"/>
</dbReference>
<reference evidence="4" key="1">
    <citation type="submission" date="2016-10" db="EMBL/GenBank/DDBJ databases">
        <authorList>
            <person name="Varghese N."/>
            <person name="Submissions S."/>
        </authorList>
    </citation>
    <scope>NUCLEOTIDE SEQUENCE [LARGE SCALE GENOMIC DNA]</scope>
    <source>
        <strain evidence="4">S9</strain>
    </source>
</reference>
<dbReference type="InterPro" id="IPR011761">
    <property type="entry name" value="ATP-grasp"/>
</dbReference>
<evidence type="ECO:0000259" key="2">
    <source>
        <dbReference type="PROSITE" id="PS50975"/>
    </source>
</evidence>
<keyword evidence="1" id="KW-0547">Nucleotide-binding</keyword>
<dbReference type="Proteomes" id="UP000198571">
    <property type="component" value="Unassembled WGS sequence"/>
</dbReference>
<accession>A0A1H9UNG0</accession>
<dbReference type="AlphaFoldDB" id="A0A1H9UNG0"/>
<dbReference type="STRING" id="1601833.SAMN05518684_10857"/>
<keyword evidence="4" id="KW-1185">Reference proteome</keyword>
<evidence type="ECO:0000313" key="3">
    <source>
        <dbReference type="EMBL" id="SES10821.1"/>
    </source>
</evidence>
<dbReference type="EMBL" id="FOGT01000008">
    <property type="protein sequence ID" value="SES10821.1"/>
    <property type="molecule type" value="Genomic_DNA"/>
</dbReference>